<keyword evidence="7" id="KW-0812">Transmembrane</keyword>
<dbReference type="PRINTS" id="PR01537">
    <property type="entry name" value="INTRLKN1R1F"/>
</dbReference>
<evidence type="ECO:0000256" key="4">
    <source>
        <dbReference type="ARBA" id="ARBA00023157"/>
    </source>
</evidence>
<evidence type="ECO:0000256" key="7">
    <source>
        <dbReference type="SAM" id="Phobius"/>
    </source>
</evidence>
<dbReference type="OMA" id="FKCFGEG"/>
<evidence type="ECO:0000256" key="2">
    <source>
        <dbReference type="ARBA" id="ARBA00022801"/>
    </source>
</evidence>
<evidence type="ECO:0000259" key="9">
    <source>
        <dbReference type="PROSITE" id="PS50835"/>
    </source>
</evidence>
<feature type="transmembrane region" description="Helical" evidence="7">
    <location>
        <begin position="283"/>
        <end position="308"/>
    </location>
</feature>
<accession>A0A096LV78</accession>
<evidence type="ECO:0000313" key="10">
    <source>
        <dbReference type="Ensembl" id="ENSPFOP00000023069.1"/>
    </source>
</evidence>
<keyword evidence="4" id="KW-1015">Disulfide bond</keyword>
<dbReference type="InterPro" id="IPR035897">
    <property type="entry name" value="Toll_tir_struct_dom_sf"/>
</dbReference>
<organism evidence="10 11">
    <name type="scientific">Poecilia formosa</name>
    <name type="common">Amazon molly</name>
    <name type="synonym">Limia formosa</name>
    <dbReference type="NCBI Taxonomy" id="48698"/>
    <lineage>
        <taxon>Eukaryota</taxon>
        <taxon>Metazoa</taxon>
        <taxon>Chordata</taxon>
        <taxon>Craniata</taxon>
        <taxon>Vertebrata</taxon>
        <taxon>Euteleostomi</taxon>
        <taxon>Actinopterygii</taxon>
        <taxon>Neopterygii</taxon>
        <taxon>Teleostei</taxon>
        <taxon>Neoteleostei</taxon>
        <taxon>Acanthomorphata</taxon>
        <taxon>Ovalentaria</taxon>
        <taxon>Atherinomorphae</taxon>
        <taxon>Cyprinodontiformes</taxon>
        <taxon>Poeciliidae</taxon>
        <taxon>Poeciliinae</taxon>
        <taxon>Poecilia</taxon>
    </lineage>
</organism>
<dbReference type="GO" id="GO:0007165">
    <property type="term" value="P:signal transduction"/>
    <property type="evidence" value="ECO:0007669"/>
    <property type="project" value="InterPro"/>
</dbReference>
<dbReference type="STRING" id="48698.ENSPFOP00000023069"/>
<reference evidence="10" key="2">
    <citation type="submission" date="2025-08" db="UniProtKB">
        <authorList>
            <consortium name="Ensembl"/>
        </authorList>
    </citation>
    <scope>IDENTIFICATION</scope>
</reference>
<dbReference type="SMART" id="SM00255">
    <property type="entry name" value="TIR"/>
    <property type="match status" value="1"/>
</dbReference>
<name>A0A096LV78_POEFO</name>
<dbReference type="Pfam" id="PF01582">
    <property type="entry name" value="TIR"/>
    <property type="match status" value="1"/>
</dbReference>
<evidence type="ECO:0000313" key="11">
    <source>
        <dbReference type="Proteomes" id="UP000028760"/>
    </source>
</evidence>
<dbReference type="GeneTree" id="ENSGT01090000259985"/>
<dbReference type="eggNOG" id="ENOG502QWI7">
    <property type="taxonomic scope" value="Eukaryota"/>
</dbReference>
<reference evidence="11" key="1">
    <citation type="submission" date="2013-10" db="EMBL/GenBank/DDBJ databases">
        <authorList>
            <person name="Schartl M."/>
            <person name="Warren W."/>
        </authorList>
    </citation>
    <scope>NUCLEOTIDE SEQUENCE [LARGE SCALE GENOMIC DNA]</scope>
    <source>
        <strain evidence="11">female</strain>
    </source>
</reference>
<dbReference type="GO" id="GO:0016787">
    <property type="term" value="F:hydrolase activity"/>
    <property type="evidence" value="ECO:0007669"/>
    <property type="project" value="UniProtKB-KW"/>
</dbReference>
<dbReference type="EMBL" id="AYCK01002552">
    <property type="status" value="NOT_ANNOTATED_CDS"/>
    <property type="molecule type" value="Genomic_DNA"/>
</dbReference>
<comment type="similarity">
    <text evidence="1">Belongs to the interleukin-1 receptor family.</text>
</comment>
<dbReference type="AlphaFoldDB" id="A0A096LV78"/>
<evidence type="ECO:0000256" key="1">
    <source>
        <dbReference type="ARBA" id="ARBA00009752"/>
    </source>
</evidence>
<dbReference type="InterPro" id="IPR013783">
    <property type="entry name" value="Ig-like_fold"/>
</dbReference>
<dbReference type="PROSITE" id="PS50835">
    <property type="entry name" value="IG_LIKE"/>
    <property type="match status" value="1"/>
</dbReference>
<evidence type="ECO:0000259" key="8">
    <source>
        <dbReference type="PROSITE" id="PS50104"/>
    </source>
</evidence>
<dbReference type="PANTHER" id="PTHR11890:SF26">
    <property type="entry name" value="INTERLEUKIN-1 RECEPTOR TYPE 1"/>
    <property type="match status" value="1"/>
</dbReference>
<dbReference type="FunFam" id="3.40.50.10140:FF:000009">
    <property type="entry name" value="X-linked interleukin-1 receptor accessory protein-like 1"/>
    <property type="match status" value="1"/>
</dbReference>
<dbReference type="PANTHER" id="PTHR11890">
    <property type="entry name" value="INTERLEUKIN-1 RECEPTOR FAMILY MEMBER"/>
    <property type="match status" value="1"/>
</dbReference>
<dbReference type="InterPro" id="IPR007110">
    <property type="entry name" value="Ig-like_dom"/>
</dbReference>
<evidence type="ECO:0008006" key="12">
    <source>
        <dbReference type="Google" id="ProtNLM"/>
    </source>
</evidence>
<dbReference type="PROSITE" id="PS50104">
    <property type="entry name" value="TIR"/>
    <property type="match status" value="1"/>
</dbReference>
<dbReference type="SUPFAM" id="SSF48726">
    <property type="entry name" value="Immunoglobulin"/>
    <property type="match status" value="3"/>
</dbReference>
<evidence type="ECO:0000256" key="3">
    <source>
        <dbReference type="ARBA" id="ARBA00023027"/>
    </source>
</evidence>
<dbReference type="SMART" id="SM00409">
    <property type="entry name" value="IG"/>
    <property type="match status" value="2"/>
</dbReference>
<keyword evidence="7" id="KW-0472">Membrane</keyword>
<sequence length="510" mass="58068">MDDPNLPDENITWFKKGSEVMNITTDETHRIHYHGGALLFLNISTDDAGYYSARHIEPSGECFYYHLKIEVFSETSRENLTYGAIRNSAQNINIPCPQPVKDTCKTFNGNFTWFKGKNLKPSEHRESLWVTDAKKDDEDIYTCICTWTHNHKLYNSSGSRRLFVKEPSFEMQQLSLQPARSSWLMKDISSSMKLNCTVHCGINAERDCEATWWVNGKPAKQMDGYNENSTLDIEDPSKRTFSTAILTIQRVSAEDFQKKFQCKVSGFYTANSATLTLKQRESIIPLIVSGMCVFVIAVFAALLVKYFAIDLALLFRPYFSPGKCNEDMKMYDAYVVYQTQSLDKETEDKLSNFVTKTLPSVLEEKCGYRLFIQGRDDIPGEGPSDRVELVESCIKQSRRLMVILTPGSGPEMMENPTSDQTSAIGFDWQVGLHHALVQREMSVILIQLGEMGPQGYSHLPPGLQHLIRQSAPIRWPKGSRAASKCSSRFWKRVRYLMPVRPARKRDSSAI</sequence>
<dbReference type="Gene3D" id="2.60.40.10">
    <property type="entry name" value="Immunoglobulins"/>
    <property type="match status" value="3"/>
</dbReference>
<protein>
    <recommendedName>
        <fullName evidence="12">TIR domain-containing protein</fullName>
    </recommendedName>
</protein>
<keyword evidence="2" id="KW-0378">Hydrolase</keyword>
<dbReference type="Gene3D" id="3.40.50.10140">
    <property type="entry name" value="Toll/interleukin-1 receptor homology (TIR) domain"/>
    <property type="match status" value="1"/>
</dbReference>
<dbReference type="InterPro" id="IPR000157">
    <property type="entry name" value="TIR_dom"/>
</dbReference>
<proteinExistence type="inferred from homology"/>
<dbReference type="Proteomes" id="UP000028760">
    <property type="component" value="Unassembled WGS sequence"/>
</dbReference>
<reference evidence="10" key="3">
    <citation type="submission" date="2025-09" db="UniProtKB">
        <authorList>
            <consortium name="Ensembl"/>
        </authorList>
    </citation>
    <scope>IDENTIFICATION</scope>
</reference>
<keyword evidence="6" id="KW-0393">Immunoglobulin domain</keyword>
<keyword evidence="11" id="KW-1185">Reference proteome</keyword>
<keyword evidence="3" id="KW-0520">NAD</keyword>
<feature type="domain" description="TIR" evidence="8">
    <location>
        <begin position="329"/>
        <end position="497"/>
    </location>
</feature>
<evidence type="ECO:0000256" key="6">
    <source>
        <dbReference type="ARBA" id="ARBA00023319"/>
    </source>
</evidence>
<keyword evidence="5" id="KW-0325">Glycoprotein</keyword>
<dbReference type="InterPro" id="IPR003599">
    <property type="entry name" value="Ig_sub"/>
</dbReference>
<dbReference type="SUPFAM" id="SSF52200">
    <property type="entry name" value="Toll/Interleukin receptor TIR domain"/>
    <property type="match status" value="1"/>
</dbReference>
<evidence type="ECO:0000256" key="5">
    <source>
        <dbReference type="ARBA" id="ARBA00023180"/>
    </source>
</evidence>
<dbReference type="InterPro" id="IPR036179">
    <property type="entry name" value="Ig-like_dom_sf"/>
</dbReference>
<feature type="domain" description="Ig-like" evidence="9">
    <location>
        <begin position="167"/>
        <end position="276"/>
    </location>
</feature>
<dbReference type="Ensembl" id="ENSPFOT00000026757.1">
    <property type="protein sequence ID" value="ENSPFOP00000023069.1"/>
    <property type="gene ID" value="ENSPFOG00000017568.2"/>
</dbReference>
<keyword evidence="7" id="KW-1133">Transmembrane helix</keyword>
<dbReference type="InterPro" id="IPR015621">
    <property type="entry name" value="IL-1_rcpt_fam"/>
</dbReference>